<name>A0A094ZM24_SCHHA</name>
<keyword evidence="3" id="KW-0106">Calcium</keyword>
<dbReference type="PROSITE" id="PS00018">
    <property type="entry name" value="EF_HAND_1"/>
    <property type="match status" value="2"/>
</dbReference>
<protein>
    <submittedName>
        <fullName evidence="5">Kv channel-interacting protein 1</fullName>
    </submittedName>
</protein>
<evidence type="ECO:0000256" key="3">
    <source>
        <dbReference type="ARBA" id="ARBA00022837"/>
    </source>
</evidence>
<feature type="domain" description="EF-hand" evidence="4">
    <location>
        <begin position="190"/>
        <end position="225"/>
    </location>
</feature>
<dbReference type="GO" id="GO:0005509">
    <property type="term" value="F:calcium ion binding"/>
    <property type="evidence" value="ECO:0007669"/>
    <property type="project" value="InterPro"/>
</dbReference>
<evidence type="ECO:0000256" key="1">
    <source>
        <dbReference type="ARBA" id="ARBA00022723"/>
    </source>
</evidence>
<dbReference type="InterPro" id="IPR018247">
    <property type="entry name" value="EF_Hand_1_Ca_BS"/>
</dbReference>
<accession>A0A094ZM24</accession>
<dbReference type="SMART" id="SM00054">
    <property type="entry name" value="EFh"/>
    <property type="match status" value="3"/>
</dbReference>
<dbReference type="CDD" id="cd00051">
    <property type="entry name" value="EFh"/>
    <property type="match status" value="2"/>
</dbReference>
<organism evidence="5">
    <name type="scientific">Schistosoma haematobium</name>
    <name type="common">Blood fluke</name>
    <dbReference type="NCBI Taxonomy" id="6185"/>
    <lineage>
        <taxon>Eukaryota</taxon>
        <taxon>Metazoa</taxon>
        <taxon>Spiralia</taxon>
        <taxon>Lophotrochozoa</taxon>
        <taxon>Platyhelminthes</taxon>
        <taxon>Trematoda</taxon>
        <taxon>Digenea</taxon>
        <taxon>Strigeidida</taxon>
        <taxon>Schistosomatoidea</taxon>
        <taxon>Schistosomatidae</taxon>
        <taxon>Schistosoma</taxon>
    </lineage>
</organism>
<dbReference type="PROSITE" id="PS50222">
    <property type="entry name" value="EF_HAND_2"/>
    <property type="match status" value="3"/>
</dbReference>
<dbReference type="PANTHER" id="PTHR23055:SF167">
    <property type="entry name" value="EF-HAND DOMAIN-CONTAINING PROTEIN"/>
    <property type="match status" value="1"/>
</dbReference>
<feature type="domain" description="EF-hand" evidence="4">
    <location>
        <begin position="142"/>
        <end position="177"/>
    </location>
</feature>
<dbReference type="Gene3D" id="1.10.238.10">
    <property type="entry name" value="EF-hand"/>
    <property type="match status" value="1"/>
</dbReference>
<dbReference type="InterPro" id="IPR002048">
    <property type="entry name" value="EF_hand_dom"/>
</dbReference>
<sequence length="236" mass="26952">MLLIQGTFDSFYEIIQSILNTDLFLYLTSYDLKSLDLQTKPISLHKLEMMTNFTRKELQLLYQGFKHICPSGVASKESFIGVYRRFFPNRESTGDVDTYILSLISASSAYAQLCFRVFDQCQTGQLTFEQFACGLSQLAKGSNLDKIKWIFSLYDINGDGYISRSELKEVIQAIYDLLGDKLLTGNIVQAIEDRVNTMFNKYDLDHDGKISKDEFFSVSTQDPDFIANLSLFDTIT</sequence>
<dbReference type="SUPFAM" id="SSF47473">
    <property type="entry name" value="EF-hand"/>
    <property type="match status" value="1"/>
</dbReference>
<dbReference type="AlphaFoldDB" id="A0A094ZM24"/>
<dbReference type="InterPro" id="IPR028846">
    <property type="entry name" value="Recoverin"/>
</dbReference>
<keyword evidence="2" id="KW-0677">Repeat</keyword>
<reference evidence="5" key="1">
    <citation type="journal article" date="2012" name="Nat. Genet.">
        <title>Whole-genome sequence of Schistosoma haematobium.</title>
        <authorList>
            <person name="Young N.D."/>
            <person name="Jex A.R."/>
            <person name="Li B."/>
            <person name="Liu S."/>
            <person name="Yang L."/>
            <person name="Xiong Z."/>
            <person name="Li Y."/>
            <person name="Cantacessi C."/>
            <person name="Hall R.S."/>
            <person name="Xu X."/>
            <person name="Chen F."/>
            <person name="Wu X."/>
            <person name="Zerlotini A."/>
            <person name="Oliveira G."/>
            <person name="Hofmann A."/>
            <person name="Zhang G."/>
            <person name="Fang X."/>
            <person name="Kang Y."/>
            <person name="Campbell B.E."/>
            <person name="Loukas A."/>
            <person name="Ranganathan S."/>
            <person name="Rollinson D."/>
            <person name="Rinaldi G."/>
            <person name="Brindley P.J."/>
            <person name="Yang H."/>
            <person name="Wang J."/>
            <person name="Wang J."/>
            <person name="Gasser R.B."/>
        </authorList>
    </citation>
    <scope>NUCLEOTIDE SEQUENCE [LARGE SCALE GENOMIC DNA]</scope>
</reference>
<feature type="domain" description="EF-hand" evidence="4">
    <location>
        <begin position="106"/>
        <end position="141"/>
    </location>
</feature>
<evidence type="ECO:0000259" key="4">
    <source>
        <dbReference type="PROSITE" id="PS50222"/>
    </source>
</evidence>
<dbReference type="InterPro" id="IPR011992">
    <property type="entry name" value="EF-hand-dom_pair"/>
</dbReference>
<proteinExistence type="predicted"/>
<keyword evidence="1" id="KW-0479">Metal-binding</keyword>
<dbReference type="PANTHER" id="PTHR23055">
    <property type="entry name" value="CALCIUM BINDING PROTEINS"/>
    <property type="match status" value="1"/>
</dbReference>
<gene>
    <name evidence="5" type="ORF">MS3_03331</name>
</gene>
<dbReference type="STRING" id="6185.A0A094ZM24"/>
<evidence type="ECO:0000256" key="2">
    <source>
        <dbReference type="ARBA" id="ARBA00022737"/>
    </source>
</evidence>
<evidence type="ECO:0000313" key="5">
    <source>
        <dbReference type="EMBL" id="KGB35092.1"/>
    </source>
</evidence>
<dbReference type="EMBL" id="KL250656">
    <property type="protein sequence ID" value="KGB35092.1"/>
    <property type="molecule type" value="Genomic_DNA"/>
</dbReference>
<dbReference type="Pfam" id="PF13499">
    <property type="entry name" value="EF-hand_7"/>
    <property type="match status" value="1"/>
</dbReference>